<dbReference type="Gene3D" id="3.40.250.10">
    <property type="entry name" value="Rhodanese-like domain"/>
    <property type="match status" value="1"/>
</dbReference>
<dbReference type="InterPro" id="IPR050229">
    <property type="entry name" value="GlpE_sulfurtransferase"/>
</dbReference>
<dbReference type="SUPFAM" id="SSF52821">
    <property type="entry name" value="Rhodanese/Cell cycle control phosphatase"/>
    <property type="match status" value="1"/>
</dbReference>
<gene>
    <name evidence="2" type="ORF">PQO03_01740</name>
</gene>
<evidence type="ECO:0000313" key="2">
    <source>
        <dbReference type="EMBL" id="WDE96687.1"/>
    </source>
</evidence>
<accession>A0ABY7VUW9</accession>
<dbReference type="InterPro" id="IPR036873">
    <property type="entry name" value="Rhodanese-like_dom_sf"/>
</dbReference>
<dbReference type="PANTHER" id="PTHR43031">
    <property type="entry name" value="FAD-DEPENDENT OXIDOREDUCTASE"/>
    <property type="match status" value="1"/>
</dbReference>
<organism evidence="2 3">
    <name type="scientific">Lentisphaera profundi</name>
    <dbReference type="NCBI Taxonomy" id="1658616"/>
    <lineage>
        <taxon>Bacteria</taxon>
        <taxon>Pseudomonadati</taxon>
        <taxon>Lentisphaerota</taxon>
        <taxon>Lentisphaeria</taxon>
        <taxon>Lentisphaerales</taxon>
        <taxon>Lentisphaeraceae</taxon>
        <taxon>Lentisphaera</taxon>
    </lineage>
</organism>
<sequence length="101" mass="10971">MKAHLEQMKAELEAGTAQLLDVREFNEWQEGHLTGAILAPLSGLESGDEPDGVDLELKTYLHCRSGQRVHMAAPLLEDLGIGEVIPLDEGFGELVSEGFEA</sequence>
<reference evidence="2 3" key="1">
    <citation type="submission" date="2023-02" db="EMBL/GenBank/DDBJ databases">
        <title>Genome sequence of Lentisphaera profundi SAORIC-696.</title>
        <authorList>
            <person name="Kim e."/>
            <person name="Cho J.-C."/>
            <person name="Choi A."/>
            <person name="Kang I."/>
        </authorList>
    </citation>
    <scope>NUCLEOTIDE SEQUENCE [LARGE SCALE GENOMIC DNA]</scope>
    <source>
        <strain evidence="2 3">SAORIC-696</strain>
    </source>
</reference>
<evidence type="ECO:0000259" key="1">
    <source>
        <dbReference type="PROSITE" id="PS50206"/>
    </source>
</evidence>
<dbReference type="PANTHER" id="PTHR43031:SF1">
    <property type="entry name" value="PYRIDINE NUCLEOTIDE-DISULPHIDE OXIDOREDUCTASE"/>
    <property type="match status" value="1"/>
</dbReference>
<name>A0ABY7VUW9_9BACT</name>
<dbReference type="SMART" id="SM00450">
    <property type="entry name" value="RHOD"/>
    <property type="match status" value="1"/>
</dbReference>
<dbReference type="RefSeq" id="WP_274150752.1">
    <property type="nucleotide sequence ID" value="NZ_CP117811.1"/>
</dbReference>
<dbReference type="InterPro" id="IPR001763">
    <property type="entry name" value="Rhodanese-like_dom"/>
</dbReference>
<feature type="domain" description="Rhodanese" evidence="1">
    <location>
        <begin position="13"/>
        <end position="96"/>
    </location>
</feature>
<proteinExistence type="predicted"/>
<keyword evidence="3" id="KW-1185">Reference proteome</keyword>
<dbReference type="PROSITE" id="PS50206">
    <property type="entry name" value="RHODANESE_3"/>
    <property type="match status" value="1"/>
</dbReference>
<protein>
    <submittedName>
        <fullName evidence="2">Rhodanese-like domain-containing protein</fullName>
    </submittedName>
</protein>
<evidence type="ECO:0000313" key="3">
    <source>
        <dbReference type="Proteomes" id="UP001214250"/>
    </source>
</evidence>
<dbReference type="CDD" id="cd00158">
    <property type="entry name" value="RHOD"/>
    <property type="match status" value="1"/>
</dbReference>
<dbReference type="Pfam" id="PF00581">
    <property type="entry name" value="Rhodanese"/>
    <property type="match status" value="1"/>
</dbReference>
<dbReference type="Proteomes" id="UP001214250">
    <property type="component" value="Chromosome 1"/>
</dbReference>
<dbReference type="EMBL" id="CP117811">
    <property type="protein sequence ID" value="WDE96687.1"/>
    <property type="molecule type" value="Genomic_DNA"/>
</dbReference>